<evidence type="ECO:0000256" key="4">
    <source>
        <dbReference type="ARBA" id="ARBA00023203"/>
    </source>
</evidence>
<dbReference type="GO" id="GO:0005856">
    <property type="term" value="C:cytoskeleton"/>
    <property type="evidence" value="ECO:0007669"/>
    <property type="project" value="UniProtKB-SubCell"/>
</dbReference>
<dbReference type="GeneID" id="14925273"/>
<name>L8HG73_ACACF</name>
<dbReference type="PANTHER" id="PTHR11604:SF0">
    <property type="entry name" value="PROFILIN"/>
    <property type="match status" value="1"/>
</dbReference>
<comment type="similarity">
    <text evidence="2 7">Belongs to the profilin family.</text>
</comment>
<dbReference type="SUPFAM" id="SSF55770">
    <property type="entry name" value="Profilin (actin-binding protein)"/>
    <property type="match status" value="1"/>
</dbReference>
<dbReference type="InterPro" id="IPR036140">
    <property type="entry name" value="PFN_sf"/>
</dbReference>
<sequence>MSGQTYVDILMEPGVLAHAAVIQGADGSMKVGGPSAASAGFRVSTGEAQTLANAFRNSSHVQSGGFQLAGVHYEVVRADARSIYGKQRGPEGGGVIAVKTDKVFLIGTYDKSEQHETAASVVESLADPLISQGE</sequence>
<dbReference type="OrthoDB" id="421374at2759"/>
<protein>
    <recommendedName>
        <fullName evidence="7">Profilin</fullName>
    </recommendedName>
</protein>
<dbReference type="Proteomes" id="UP000011083">
    <property type="component" value="Unassembled WGS sequence"/>
</dbReference>
<dbReference type="KEGG" id="acan:ACA1_169050"/>
<comment type="function">
    <text evidence="6">Binds to actin and affects the structure of the cytoskeleton. At high concentrations, profilin prevents the polymerization of actin, whereas it enhances it at low concentrations. By binding to PIP2, it inhibits the formation of IP3 and DG.</text>
</comment>
<dbReference type="Gene3D" id="3.30.450.30">
    <property type="entry name" value="Dynein light chain 2a, cytoplasmic"/>
    <property type="match status" value="1"/>
</dbReference>
<evidence type="ECO:0000313" key="9">
    <source>
        <dbReference type="Proteomes" id="UP000011083"/>
    </source>
</evidence>
<dbReference type="Pfam" id="PF00235">
    <property type="entry name" value="Profilin"/>
    <property type="match status" value="1"/>
</dbReference>
<evidence type="ECO:0000256" key="1">
    <source>
        <dbReference type="ARBA" id="ARBA00004245"/>
    </source>
</evidence>
<dbReference type="RefSeq" id="XP_004353926.1">
    <property type="nucleotide sequence ID" value="XM_004353874.1"/>
</dbReference>
<dbReference type="GO" id="GO:0003785">
    <property type="term" value="F:actin monomer binding"/>
    <property type="evidence" value="ECO:0007669"/>
    <property type="project" value="TreeGrafter"/>
</dbReference>
<dbReference type="GO" id="GO:0005938">
    <property type="term" value="C:cell cortex"/>
    <property type="evidence" value="ECO:0007669"/>
    <property type="project" value="TreeGrafter"/>
</dbReference>
<keyword evidence="4 7" id="KW-0009">Actin-binding</keyword>
<proteinExistence type="inferred from homology"/>
<gene>
    <name evidence="8" type="ORF">ACA1_169050</name>
</gene>
<evidence type="ECO:0000256" key="7">
    <source>
        <dbReference type="RuleBase" id="RU003909"/>
    </source>
</evidence>
<evidence type="ECO:0000256" key="3">
    <source>
        <dbReference type="ARBA" id="ARBA00022490"/>
    </source>
</evidence>
<dbReference type="CDD" id="cd00148">
    <property type="entry name" value="PROF"/>
    <property type="match status" value="1"/>
</dbReference>
<dbReference type="InterPro" id="IPR048278">
    <property type="entry name" value="PFN"/>
</dbReference>
<dbReference type="VEuPathDB" id="AmoebaDB:ACA1_169050"/>
<dbReference type="SMART" id="SM00392">
    <property type="entry name" value="PROF"/>
    <property type="match status" value="1"/>
</dbReference>
<evidence type="ECO:0000256" key="5">
    <source>
        <dbReference type="ARBA" id="ARBA00023212"/>
    </source>
</evidence>
<dbReference type="PRINTS" id="PR00392">
    <property type="entry name" value="PROFILIN"/>
</dbReference>
<evidence type="ECO:0000256" key="2">
    <source>
        <dbReference type="ARBA" id="ARBA00010058"/>
    </source>
</evidence>
<keyword evidence="3" id="KW-0963">Cytoplasm</keyword>
<dbReference type="EMBL" id="KB007834">
    <property type="protein sequence ID" value="ELR24257.1"/>
    <property type="molecule type" value="Genomic_DNA"/>
</dbReference>
<organism evidence="8 9">
    <name type="scientific">Acanthamoeba castellanii (strain ATCC 30010 / Neff)</name>
    <dbReference type="NCBI Taxonomy" id="1257118"/>
    <lineage>
        <taxon>Eukaryota</taxon>
        <taxon>Amoebozoa</taxon>
        <taxon>Discosea</taxon>
        <taxon>Longamoebia</taxon>
        <taxon>Centramoebida</taxon>
        <taxon>Acanthamoebidae</taxon>
        <taxon>Acanthamoeba</taxon>
    </lineage>
</organism>
<dbReference type="InterPro" id="IPR005455">
    <property type="entry name" value="PFN_euk"/>
</dbReference>
<accession>L8HG73</accession>
<dbReference type="STRING" id="1257118.L8HG73"/>
<dbReference type="PANTHER" id="PTHR11604">
    <property type="entry name" value="PROFILIN"/>
    <property type="match status" value="1"/>
</dbReference>
<reference evidence="8 9" key="1">
    <citation type="journal article" date="2013" name="Genome Biol.">
        <title>Genome of Acanthamoeba castellanii highlights extensive lateral gene transfer and early evolution of tyrosine kinase signaling.</title>
        <authorList>
            <person name="Clarke M."/>
            <person name="Lohan A.J."/>
            <person name="Liu B."/>
            <person name="Lagkouvardos I."/>
            <person name="Roy S."/>
            <person name="Zafar N."/>
            <person name="Bertelli C."/>
            <person name="Schilde C."/>
            <person name="Kianianmomeni A."/>
            <person name="Burglin T.R."/>
            <person name="Frech C."/>
            <person name="Turcotte B."/>
            <person name="Kopec K.O."/>
            <person name="Synnott J.M."/>
            <person name="Choo C."/>
            <person name="Paponov I."/>
            <person name="Finkler A."/>
            <person name="Soon Heng Tan C."/>
            <person name="Hutchins A.P."/>
            <person name="Weinmeier T."/>
            <person name="Rattei T."/>
            <person name="Chu J.S."/>
            <person name="Gimenez G."/>
            <person name="Irimia M."/>
            <person name="Rigden D.J."/>
            <person name="Fitzpatrick D.A."/>
            <person name="Lorenzo-Morales J."/>
            <person name="Bateman A."/>
            <person name="Chiu C.H."/>
            <person name="Tang P."/>
            <person name="Hegemann P."/>
            <person name="Fromm H."/>
            <person name="Raoult D."/>
            <person name="Greub G."/>
            <person name="Miranda-Saavedra D."/>
            <person name="Chen N."/>
            <person name="Nash P."/>
            <person name="Ginger M.L."/>
            <person name="Horn M."/>
            <person name="Schaap P."/>
            <person name="Caler L."/>
            <person name="Loftus B."/>
        </authorList>
    </citation>
    <scope>NUCLEOTIDE SEQUENCE [LARGE SCALE GENOMIC DNA]</scope>
    <source>
        <strain evidence="8 9">Neff</strain>
    </source>
</reference>
<keyword evidence="5" id="KW-0206">Cytoskeleton</keyword>
<dbReference type="AlphaFoldDB" id="L8HG73"/>
<evidence type="ECO:0000313" key="8">
    <source>
        <dbReference type="EMBL" id="ELR24257.1"/>
    </source>
</evidence>
<keyword evidence="9" id="KW-1185">Reference proteome</keyword>
<evidence type="ECO:0000256" key="6">
    <source>
        <dbReference type="ARBA" id="ARBA00025549"/>
    </source>
</evidence>
<comment type="subcellular location">
    <subcellularLocation>
        <location evidence="1">Cytoplasm</location>
        <location evidence="1">Cytoskeleton</location>
    </subcellularLocation>
</comment>